<organism evidence="2 3">
    <name type="scientific">Tetrabaena socialis</name>
    <dbReference type="NCBI Taxonomy" id="47790"/>
    <lineage>
        <taxon>Eukaryota</taxon>
        <taxon>Viridiplantae</taxon>
        <taxon>Chlorophyta</taxon>
        <taxon>core chlorophytes</taxon>
        <taxon>Chlorophyceae</taxon>
        <taxon>CS clade</taxon>
        <taxon>Chlamydomonadales</taxon>
        <taxon>Tetrabaenaceae</taxon>
        <taxon>Tetrabaena</taxon>
    </lineage>
</organism>
<dbReference type="GO" id="GO:0003723">
    <property type="term" value="F:RNA binding"/>
    <property type="evidence" value="ECO:0007669"/>
    <property type="project" value="InterPro"/>
</dbReference>
<dbReference type="AlphaFoldDB" id="A0A2J7ZTK9"/>
<keyword evidence="3" id="KW-1185">Reference proteome</keyword>
<proteinExistence type="predicted"/>
<dbReference type="Proteomes" id="UP000236333">
    <property type="component" value="Unassembled WGS sequence"/>
</dbReference>
<accession>A0A2J7ZTK9</accession>
<evidence type="ECO:0000313" key="2">
    <source>
        <dbReference type="EMBL" id="PNH03606.1"/>
    </source>
</evidence>
<dbReference type="InterPro" id="IPR015947">
    <property type="entry name" value="PUA-like_sf"/>
</dbReference>
<comment type="caution">
    <text evidence="2">The sequence shown here is derived from an EMBL/GenBank/DDBJ whole genome shotgun (WGS) entry which is preliminary data.</text>
</comment>
<feature type="non-terminal residue" evidence="2">
    <location>
        <position position="1"/>
    </location>
</feature>
<dbReference type="SUPFAM" id="SSF88697">
    <property type="entry name" value="PUA domain-like"/>
    <property type="match status" value="1"/>
</dbReference>
<dbReference type="InterPro" id="IPR036974">
    <property type="entry name" value="PUA_sf"/>
</dbReference>
<keyword evidence="2" id="KW-0418">Kinase</keyword>
<sequence>DCVSVCDDSGQELGRGLVNFSSEEVGAVAGSRRGGRPVGEQLGFPTMEEVLHRENLVLLSSEMDSDEDHHHAANGTPPAQPDLEAGGQEANGEGAVAAVVAAGEQLQQLAVSS</sequence>
<feature type="region of interest" description="Disordered" evidence="1">
    <location>
        <begin position="62"/>
        <end position="92"/>
    </location>
</feature>
<evidence type="ECO:0000313" key="3">
    <source>
        <dbReference type="Proteomes" id="UP000236333"/>
    </source>
</evidence>
<dbReference type="Gene3D" id="2.30.130.10">
    <property type="entry name" value="PUA domain"/>
    <property type="match status" value="1"/>
</dbReference>
<dbReference type="OrthoDB" id="443171at2759"/>
<dbReference type="PROSITE" id="PS50890">
    <property type="entry name" value="PUA"/>
    <property type="match status" value="1"/>
</dbReference>
<dbReference type="GO" id="GO:0016301">
    <property type="term" value="F:kinase activity"/>
    <property type="evidence" value="ECO:0007669"/>
    <property type="project" value="UniProtKB-KW"/>
</dbReference>
<dbReference type="EMBL" id="PGGS01000484">
    <property type="protein sequence ID" value="PNH03606.1"/>
    <property type="molecule type" value="Genomic_DNA"/>
</dbReference>
<name>A0A2J7ZTK9_9CHLO</name>
<reference evidence="2 3" key="1">
    <citation type="journal article" date="2017" name="Mol. Biol. Evol.">
        <title>The 4-celled Tetrabaena socialis nuclear genome reveals the essential components for genetic control of cell number at the origin of multicellularity in the volvocine lineage.</title>
        <authorList>
            <person name="Featherston J."/>
            <person name="Arakaki Y."/>
            <person name="Hanschen E.R."/>
            <person name="Ferris P.J."/>
            <person name="Michod R.E."/>
            <person name="Olson B.J.S.C."/>
            <person name="Nozaki H."/>
            <person name="Durand P.M."/>
        </authorList>
    </citation>
    <scope>NUCLEOTIDE SEQUENCE [LARGE SCALE GENOMIC DNA]</scope>
    <source>
        <strain evidence="2 3">NIES-571</strain>
    </source>
</reference>
<keyword evidence="2" id="KW-0808">Transferase</keyword>
<evidence type="ECO:0000256" key="1">
    <source>
        <dbReference type="SAM" id="MobiDB-lite"/>
    </source>
</evidence>
<gene>
    <name evidence="2" type="ORF">TSOC_010322</name>
</gene>
<protein>
    <submittedName>
        <fullName evidence="2">Glutamate 5-kinase</fullName>
    </submittedName>
</protein>
<feature type="compositionally biased region" description="Low complexity" evidence="1">
    <location>
        <begin position="83"/>
        <end position="92"/>
    </location>
</feature>